<dbReference type="AlphaFoldDB" id="A0A4R0NKP9"/>
<keyword evidence="2" id="KW-1185">Reference proteome</keyword>
<reference evidence="1 2" key="1">
    <citation type="submission" date="2019-02" db="EMBL/GenBank/DDBJ databases">
        <title>Pedobacter sp. RP-1-14 sp. nov., isolated from Arctic soil.</title>
        <authorList>
            <person name="Dahal R.H."/>
        </authorList>
    </citation>
    <scope>NUCLEOTIDE SEQUENCE [LARGE SCALE GENOMIC DNA]</scope>
    <source>
        <strain evidence="1 2">RP-1-14</strain>
    </source>
</reference>
<organism evidence="1 2">
    <name type="scientific">Pedobacter psychroterrae</name>
    <dbReference type="NCBI Taxonomy" id="2530453"/>
    <lineage>
        <taxon>Bacteria</taxon>
        <taxon>Pseudomonadati</taxon>
        <taxon>Bacteroidota</taxon>
        <taxon>Sphingobacteriia</taxon>
        <taxon>Sphingobacteriales</taxon>
        <taxon>Sphingobacteriaceae</taxon>
        <taxon>Pedobacter</taxon>
    </lineage>
</organism>
<evidence type="ECO:0000313" key="2">
    <source>
        <dbReference type="Proteomes" id="UP000293347"/>
    </source>
</evidence>
<dbReference type="RefSeq" id="WP_131595992.1">
    <property type="nucleotide sequence ID" value="NZ_SJSL01000002.1"/>
</dbReference>
<gene>
    <name evidence="1" type="ORF">EZ437_11155</name>
</gene>
<proteinExistence type="predicted"/>
<protein>
    <submittedName>
        <fullName evidence="1">Uncharacterized protein</fullName>
    </submittedName>
</protein>
<accession>A0A4R0NKP9</accession>
<dbReference type="OrthoDB" id="9776605at2"/>
<dbReference type="EMBL" id="SJSL01000002">
    <property type="protein sequence ID" value="TCD01301.1"/>
    <property type="molecule type" value="Genomic_DNA"/>
</dbReference>
<name>A0A4R0NKP9_9SPHI</name>
<comment type="caution">
    <text evidence="1">The sequence shown here is derived from an EMBL/GenBank/DDBJ whole genome shotgun (WGS) entry which is preliminary data.</text>
</comment>
<sequence length="293" mass="33797">MMRLLFILIVVGSIFPARGQSVHIQSDMARTKFENDIRKADSLAGLKHFKRAFVIYKARIDDLLSGKLQVEISADQWESVLRRAADMGWRCDNTNLAVRYNNMALGTKGEKLREKIEFLAQLDVEQYYIYLPSSIGGTGHSLVVGGCSLSDTRYLIWFHKDKCFVQKFDDCESYKPAQFTDTALYNLFDSSSEEMIGEKITRLKVGYNHVMHYSITFPSDSGEVSRRFSINDVSEYKAGSKEYKRLSEVNQLDQYLHNMQTKLKLFNEYSYALIEKYNKFLNSAVERQKVGKL</sequence>
<dbReference type="Proteomes" id="UP000293347">
    <property type="component" value="Unassembled WGS sequence"/>
</dbReference>
<evidence type="ECO:0000313" key="1">
    <source>
        <dbReference type="EMBL" id="TCD01301.1"/>
    </source>
</evidence>